<sequence length="129" mass="14419">MRLGAIEAMRRSTELRLARTVDAARRARRFTTEVCARWRVAQLAPDAAVVVTELVENTLRHTRMAPRLALELHRDELTVRVTDDDPGEAIMREGGHPPGLGLLLVAQTSREWGCERVPSGGKTVWAVLR</sequence>
<comment type="caution">
    <text evidence="3">The sequence shown here is derived from an EMBL/GenBank/DDBJ whole genome shotgun (WGS) entry which is preliminary data.</text>
</comment>
<dbReference type="Proteomes" id="UP000754495">
    <property type="component" value="Unassembled WGS sequence"/>
</dbReference>
<protein>
    <submittedName>
        <fullName evidence="3">Anti-sigma regulatory factor (Ser/Thr protein kinase)</fullName>
    </submittedName>
</protein>
<name>A0ABX0T0S9_9PSEU</name>
<dbReference type="PANTHER" id="PTHR35526">
    <property type="entry name" value="ANTI-SIGMA-F FACTOR RSBW-RELATED"/>
    <property type="match status" value="1"/>
</dbReference>
<dbReference type="CDD" id="cd16936">
    <property type="entry name" value="HATPase_RsbW-like"/>
    <property type="match status" value="1"/>
</dbReference>
<dbReference type="Gene3D" id="3.30.565.10">
    <property type="entry name" value="Histidine kinase-like ATPase, C-terminal domain"/>
    <property type="match status" value="1"/>
</dbReference>
<feature type="domain" description="Histidine kinase/HSP90-like ATPase" evidence="2">
    <location>
        <begin position="20"/>
        <end position="126"/>
    </location>
</feature>
<evidence type="ECO:0000256" key="1">
    <source>
        <dbReference type="ARBA" id="ARBA00022527"/>
    </source>
</evidence>
<keyword evidence="1" id="KW-0808">Transferase</keyword>
<dbReference type="EMBL" id="JAANOU010000001">
    <property type="protein sequence ID" value="NIH81156.1"/>
    <property type="molecule type" value="Genomic_DNA"/>
</dbReference>
<dbReference type="InterPro" id="IPR003594">
    <property type="entry name" value="HATPase_dom"/>
</dbReference>
<proteinExistence type="predicted"/>
<dbReference type="RefSeq" id="WP_313886177.1">
    <property type="nucleotide sequence ID" value="NZ_JAANOU010000001.1"/>
</dbReference>
<reference evidence="3 4" key="1">
    <citation type="submission" date="2020-03" db="EMBL/GenBank/DDBJ databases">
        <title>Sequencing the genomes of 1000 actinobacteria strains.</title>
        <authorList>
            <person name="Klenk H.-P."/>
        </authorList>
    </citation>
    <scope>NUCLEOTIDE SEQUENCE [LARGE SCALE GENOMIC DNA]</scope>
    <source>
        <strain evidence="3 4">DSM 45668</strain>
    </source>
</reference>
<dbReference type="SUPFAM" id="SSF55874">
    <property type="entry name" value="ATPase domain of HSP90 chaperone/DNA topoisomerase II/histidine kinase"/>
    <property type="match status" value="1"/>
</dbReference>
<keyword evidence="4" id="KW-1185">Reference proteome</keyword>
<evidence type="ECO:0000313" key="4">
    <source>
        <dbReference type="Proteomes" id="UP000754495"/>
    </source>
</evidence>
<dbReference type="InterPro" id="IPR050267">
    <property type="entry name" value="Anti-sigma-factor_SerPK"/>
</dbReference>
<dbReference type="Pfam" id="PF13581">
    <property type="entry name" value="HATPase_c_2"/>
    <property type="match status" value="1"/>
</dbReference>
<keyword evidence="1" id="KW-0418">Kinase</keyword>
<dbReference type="PANTHER" id="PTHR35526:SF3">
    <property type="entry name" value="ANTI-SIGMA-F FACTOR RSBW"/>
    <property type="match status" value="1"/>
</dbReference>
<keyword evidence="1" id="KW-0723">Serine/threonine-protein kinase</keyword>
<organism evidence="3 4">
    <name type="scientific">Amycolatopsis viridis</name>
    <dbReference type="NCBI Taxonomy" id="185678"/>
    <lineage>
        <taxon>Bacteria</taxon>
        <taxon>Bacillati</taxon>
        <taxon>Actinomycetota</taxon>
        <taxon>Actinomycetes</taxon>
        <taxon>Pseudonocardiales</taxon>
        <taxon>Pseudonocardiaceae</taxon>
        <taxon>Amycolatopsis</taxon>
    </lineage>
</organism>
<evidence type="ECO:0000313" key="3">
    <source>
        <dbReference type="EMBL" id="NIH81156.1"/>
    </source>
</evidence>
<gene>
    <name evidence="3" type="ORF">FHX46_003686</name>
</gene>
<accession>A0ABX0T0S9</accession>
<evidence type="ECO:0000259" key="2">
    <source>
        <dbReference type="Pfam" id="PF13581"/>
    </source>
</evidence>
<dbReference type="InterPro" id="IPR036890">
    <property type="entry name" value="HATPase_C_sf"/>
</dbReference>